<dbReference type="Gene3D" id="2.170.150.70">
    <property type="match status" value="1"/>
</dbReference>
<dbReference type="SUPFAM" id="SSF51316">
    <property type="entry name" value="Mss4-like"/>
    <property type="match status" value="1"/>
</dbReference>
<evidence type="ECO:0000313" key="5">
    <source>
        <dbReference type="Proteomes" id="UP000243478"/>
    </source>
</evidence>
<dbReference type="InterPro" id="IPR052355">
    <property type="entry name" value="CENP-V-like"/>
</dbReference>
<evidence type="ECO:0000256" key="2">
    <source>
        <dbReference type="ARBA" id="ARBA00022723"/>
    </source>
</evidence>
<reference evidence="4 5" key="1">
    <citation type="submission" date="2015-03" db="EMBL/GenBank/DDBJ databases">
        <title>Draft genome of Stenotrophomonas maltophila isolated from urine specimen.</title>
        <authorList>
            <person name="Murugan N."/>
            <person name="Malathi J."/>
            <person name="Umashankar V."/>
            <person name="Madhavan H."/>
        </authorList>
    </citation>
    <scope>NUCLEOTIDE SEQUENCE [LARGE SCALE GENOMIC DNA]</scope>
    <source>
        <strain evidence="4 5">JMNMN1</strain>
    </source>
</reference>
<dbReference type="GO" id="GO:0046872">
    <property type="term" value="F:metal ion binding"/>
    <property type="evidence" value="ECO:0007669"/>
    <property type="project" value="UniProtKB-KW"/>
</dbReference>
<dbReference type="RefSeq" id="WP_012479600.1">
    <property type="nucleotide sequence ID" value="NZ_BKBG02000001.1"/>
</dbReference>
<sequence length="118" mass="12815">MEYQGSCHCGRIAFTVQAGAPISDVIDCNCSMCRRRGSLLWFAPREAFQLSTDPADVATYHFNKAHIDHHHCRECGIAPYSEAVDPRSGMPMVAVNVRCVPAVDLATLAVTSYDGAAL</sequence>
<dbReference type="InterPro" id="IPR011057">
    <property type="entry name" value="Mss4-like_sf"/>
</dbReference>
<proteinExistence type="inferred from homology"/>
<keyword evidence="3" id="KW-0862">Zinc</keyword>
<comment type="similarity">
    <text evidence="1">Belongs to the Gfa family.</text>
</comment>
<evidence type="ECO:0000256" key="1">
    <source>
        <dbReference type="ARBA" id="ARBA00005495"/>
    </source>
</evidence>
<keyword evidence="2" id="KW-0479">Metal-binding</keyword>
<protein>
    <submittedName>
        <fullName evidence="4">Aldehyde-activating protein</fullName>
    </submittedName>
</protein>
<dbReference type="PATRIC" id="fig|40324.129.peg.105"/>
<accession>A0A0F5ZP99</accession>
<dbReference type="Proteomes" id="UP000243478">
    <property type="component" value="Unassembled WGS sequence"/>
</dbReference>
<dbReference type="PROSITE" id="PS51891">
    <property type="entry name" value="CENP_V_GFA"/>
    <property type="match status" value="1"/>
</dbReference>
<dbReference type="PANTHER" id="PTHR28620">
    <property type="entry name" value="CENTROMERE PROTEIN V"/>
    <property type="match status" value="1"/>
</dbReference>
<dbReference type="AlphaFoldDB" id="A0A0F5ZP99"/>
<dbReference type="Pfam" id="PF04828">
    <property type="entry name" value="GFA"/>
    <property type="match status" value="1"/>
</dbReference>
<dbReference type="EMBL" id="JZRZ01000012">
    <property type="protein sequence ID" value="KKD57489.1"/>
    <property type="molecule type" value="Genomic_DNA"/>
</dbReference>
<name>A0A0F5ZP99_STEMA</name>
<evidence type="ECO:0000256" key="3">
    <source>
        <dbReference type="ARBA" id="ARBA00022833"/>
    </source>
</evidence>
<dbReference type="InterPro" id="IPR006913">
    <property type="entry name" value="CENP-V/GFA"/>
</dbReference>
<organism evidence="4 5">
    <name type="scientific">Stenotrophomonas maltophilia</name>
    <name type="common">Pseudomonas maltophilia</name>
    <name type="synonym">Xanthomonas maltophilia</name>
    <dbReference type="NCBI Taxonomy" id="40324"/>
    <lineage>
        <taxon>Bacteria</taxon>
        <taxon>Pseudomonadati</taxon>
        <taxon>Pseudomonadota</taxon>
        <taxon>Gammaproteobacteria</taxon>
        <taxon>Lysobacterales</taxon>
        <taxon>Lysobacteraceae</taxon>
        <taxon>Stenotrophomonas</taxon>
        <taxon>Stenotrophomonas maltophilia group</taxon>
    </lineage>
</organism>
<evidence type="ECO:0000313" key="4">
    <source>
        <dbReference type="EMBL" id="KKD57489.1"/>
    </source>
</evidence>
<gene>
    <name evidence="4" type="ORF">VM57_06075</name>
</gene>
<dbReference type="PANTHER" id="PTHR28620:SF1">
    <property type="entry name" value="CENP-V_GFA DOMAIN-CONTAINING PROTEIN"/>
    <property type="match status" value="1"/>
</dbReference>
<comment type="caution">
    <text evidence="4">The sequence shown here is derived from an EMBL/GenBank/DDBJ whole genome shotgun (WGS) entry which is preliminary data.</text>
</comment>
<dbReference type="GO" id="GO:0016846">
    <property type="term" value="F:carbon-sulfur lyase activity"/>
    <property type="evidence" value="ECO:0007669"/>
    <property type="project" value="InterPro"/>
</dbReference>